<feature type="compositionally biased region" description="Low complexity" evidence="8">
    <location>
        <begin position="338"/>
        <end position="350"/>
    </location>
</feature>
<dbReference type="PANTHER" id="PTHR40626">
    <property type="entry name" value="MIP31509P"/>
    <property type="match status" value="1"/>
</dbReference>
<evidence type="ECO:0000256" key="4">
    <source>
        <dbReference type="ARBA" id="ARBA00022771"/>
    </source>
</evidence>
<feature type="compositionally biased region" description="Low complexity" evidence="8">
    <location>
        <begin position="24"/>
        <end position="38"/>
    </location>
</feature>
<name>A0A9P5HAH3_9HYPO</name>
<keyword evidence="4 7" id="KW-0863">Zinc-finger</keyword>
<dbReference type="GO" id="GO:0000981">
    <property type="term" value="F:DNA-binding transcription factor activity, RNA polymerase II-specific"/>
    <property type="evidence" value="ECO:0007669"/>
    <property type="project" value="InterPro"/>
</dbReference>
<evidence type="ECO:0000256" key="2">
    <source>
        <dbReference type="ARBA" id="ARBA00022723"/>
    </source>
</evidence>
<feature type="compositionally biased region" description="Low complexity" evidence="8">
    <location>
        <begin position="67"/>
        <end position="78"/>
    </location>
</feature>
<feature type="region of interest" description="Disordered" evidence="8">
    <location>
        <begin position="189"/>
        <end position="276"/>
    </location>
</feature>
<dbReference type="Pfam" id="PF00096">
    <property type="entry name" value="zf-C2H2"/>
    <property type="match status" value="2"/>
</dbReference>
<dbReference type="GO" id="GO:0006351">
    <property type="term" value="P:DNA-templated transcription"/>
    <property type="evidence" value="ECO:0007669"/>
    <property type="project" value="InterPro"/>
</dbReference>
<gene>
    <name evidence="10" type="ORF">G7Z17_g5655</name>
</gene>
<dbReference type="SUPFAM" id="SSF57667">
    <property type="entry name" value="beta-beta-alpha zinc fingers"/>
    <property type="match status" value="1"/>
</dbReference>
<evidence type="ECO:0000313" key="10">
    <source>
        <dbReference type="EMBL" id="KAF7550540.1"/>
    </source>
</evidence>
<evidence type="ECO:0000313" key="11">
    <source>
        <dbReference type="Proteomes" id="UP000722485"/>
    </source>
</evidence>
<dbReference type="InterPro" id="IPR013087">
    <property type="entry name" value="Znf_C2H2_type"/>
</dbReference>
<dbReference type="EMBL" id="JAANBB010000096">
    <property type="protein sequence ID" value="KAF7550540.1"/>
    <property type="molecule type" value="Genomic_DNA"/>
</dbReference>
<accession>A0A9P5HAH3</accession>
<dbReference type="InterPro" id="IPR007219">
    <property type="entry name" value="XnlR_reg_dom"/>
</dbReference>
<dbReference type="CDD" id="cd12148">
    <property type="entry name" value="fungal_TF_MHR"/>
    <property type="match status" value="1"/>
</dbReference>
<dbReference type="PROSITE" id="PS00028">
    <property type="entry name" value="ZINC_FINGER_C2H2_1"/>
    <property type="match status" value="2"/>
</dbReference>
<feature type="compositionally biased region" description="Polar residues" evidence="8">
    <location>
        <begin position="252"/>
        <end position="274"/>
    </location>
</feature>
<feature type="domain" description="C2H2-type" evidence="9">
    <location>
        <begin position="140"/>
        <end position="167"/>
    </location>
</feature>
<keyword evidence="2" id="KW-0479">Metal-binding</keyword>
<dbReference type="GO" id="GO:0000785">
    <property type="term" value="C:chromatin"/>
    <property type="evidence" value="ECO:0007669"/>
    <property type="project" value="TreeGrafter"/>
</dbReference>
<dbReference type="Proteomes" id="UP000722485">
    <property type="component" value="Unassembled WGS sequence"/>
</dbReference>
<dbReference type="PANTHER" id="PTHR40626:SF30">
    <property type="entry name" value="FINGER DOMAIN PROTEIN, PUTATIVE (AFU_ORTHOLOGUE AFUA_4G13600)-RELATED"/>
    <property type="match status" value="1"/>
</dbReference>
<keyword evidence="3" id="KW-0677">Repeat</keyword>
<dbReference type="InterPro" id="IPR036236">
    <property type="entry name" value="Znf_C2H2_sf"/>
</dbReference>
<feature type="region of interest" description="Disordered" evidence="8">
    <location>
        <begin position="1"/>
        <end position="122"/>
    </location>
</feature>
<dbReference type="GO" id="GO:0000978">
    <property type="term" value="F:RNA polymerase II cis-regulatory region sequence-specific DNA binding"/>
    <property type="evidence" value="ECO:0007669"/>
    <property type="project" value="InterPro"/>
</dbReference>
<dbReference type="InterPro" id="IPR051059">
    <property type="entry name" value="VerF-like"/>
</dbReference>
<protein>
    <recommendedName>
        <fullName evidence="9">C2H2-type domain-containing protein</fullName>
    </recommendedName>
</protein>
<evidence type="ECO:0000256" key="7">
    <source>
        <dbReference type="PROSITE-ProRule" id="PRU00042"/>
    </source>
</evidence>
<keyword evidence="11" id="KW-1185">Reference proteome</keyword>
<dbReference type="OrthoDB" id="6077919at2759"/>
<feature type="domain" description="C2H2-type" evidence="9">
    <location>
        <begin position="167"/>
        <end position="196"/>
    </location>
</feature>
<dbReference type="GO" id="GO:0008270">
    <property type="term" value="F:zinc ion binding"/>
    <property type="evidence" value="ECO:0007669"/>
    <property type="project" value="UniProtKB-KW"/>
</dbReference>
<evidence type="ECO:0000256" key="1">
    <source>
        <dbReference type="ARBA" id="ARBA00004123"/>
    </source>
</evidence>
<evidence type="ECO:0000256" key="3">
    <source>
        <dbReference type="ARBA" id="ARBA00022737"/>
    </source>
</evidence>
<feature type="compositionally biased region" description="Basic and acidic residues" evidence="8">
    <location>
        <begin position="189"/>
        <end position="202"/>
    </location>
</feature>
<comment type="subcellular location">
    <subcellularLocation>
        <location evidence="1">Nucleus</location>
    </subcellularLocation>
</comment>
<proteinExistence type="predicted"/>
<sequence>MNTEDDHVDSPSGPIPHDSGPRQSLRSDSSASTSTYPTTRDRPTSTASHNSMLDPTKLPSRFYIPETSSSSSSAGTVSARRRSNASIDSTESPYGPGYSLPTSNSPMRPFTTNMGGSEPRVKLTPITGKISKAKKGVPVHNCDQCPKTFTRAEHLRRHQLSHAAPDLRCHVPNCGKTFYRKDLLERHLQRHEQDDKAKDAKPSSRRRSSKGSNHSYGNPPLESGLKMPEAFVGHRSNNGSDLPGTPGMAPGQWQTMATAPNAGQNHTSSPQMMDSNDDYPMGNVSKDYVLGPPMPNLQPTTESFIPAYSQPRDMPELSNLFIPDGGAAALSWQDQTMPSSASESTYSTPSDNSRRHRFPLRTSSGDWNTQAPYQAAANETRSTGLDNGGYNIPFTYSASPPLYQPLYGDSMGLSLPGYTEDSTLIFDPDQMPVTTVRSLFPQMAVAQSSETLVTLPSIPTADHVLNGTMCGRPPTEGLGILDARDMMPVSLTRAARDMVPAYLDVYWDKVHPLYPIVHKPSFENVSNAPAEHIDVLRCAMAAIATQFLADKDHRMKGAQLHAYAWYKSKVFTQSDEWSLSVKQTVLLCEYYARFRGRRKESYKPSPRFGLLYHRNAFAPIPTEEEAMQQWAAWIDMETRRRLLAACFLLDIHSARYHEQRHVSPAGLDYSFPRGLPIPLSSGTAQLWEASTFQDWSVLQTTSNPTMLRDINLDALTPLDIASESPFDGAILLAAHALYLPSRPILTQPDLIEDAANVPTEVLPLAKLFPTSAIANTYMALHYTPLRYLLSVSGDSWVFNEKVTEASSYTEHKERLNQWRKSGSAAAATVFAARALKAFLGLDSTLEGSDGAVSQPPRRQCAFWKDISDYWGVYVCALICWAFGDTGKGSQAAGTAAREAATQWIMTVAEMDPAEVQNLSDRHGAYEVVSLARAELAADCLGGRNILFADAAGVLERLEHGDNWKWF</sequence>
<dbReference type="GO" id="GO:0005634">
    <property type="term" value="C:nucleus"/>
    <property type="evidence" value="ECO:0007669"/>
    <property type="project" value="UniProtKB-SubCell"/>
</dbReference>
<feature type="compositionally biased region" description="Polar residues" evidence="8">
    <location>
        <begin position="44"/>
        <end position="53"/>
    </location>
</feature>
<evidence type="ECO:0000259" key="9">
    <source>
        <dbReference type="PROSITE" id="PS50157"/>
    </source>
</evidence>
<evidence type="ECO:0000256" key="8">
    <source>
        <dbReference type="SAM" id="MobiDB-lite"/>
    </source>
</evidence>
<feature type="compositionally biased region" description="Polar residues" evidence="8">
    <location>
        <begin position="100"/>
        <end position="115"/>
    </location>
</feature>
<evidence type="ECO:0000256" key="5">
    <source>
        <dbReference type="ARBA" id="ARBA00022833"/>
    </source>
</evidence>
<dbReference type="SMART" id="SM00355">
    <property type="entry name" value="ZnF_C2H2"/>
    <property type="match status" value="2"/>
</dbReference>
<dbReference type="AlphaFoldDB" id="A0A9P5HAH3"/>
<dbReference type="Pfam" id="PF04082">
    <property type="entry name" value="Fungal_trans"/>
    <property type="match status" value="1"/>
</dbReference>
<dbReference type="PROSITE" id="PS50157">
    <property type="entry name" value="ZINC_FINGER_C2H2_2"/>
    <property type="match status" value="2"/>
</dbReference>
<feature type="region of interest" description="Disordered" evidence="8">
    <location>
        <begin position="333"/>
        <end position="368"/>
    </location>
</feature>
<reference evidence="10" key="1">
    <citation type="submission" date="2020-03" db="EMBL/GenBank/DDBJ databases">
        <title>Draft Genome Sequence of Cylindrodendrum hubeiense.</title>
        <authorList>
            <person name="Buettner E."/>
            <person name="Kellner H."/>
        </authorList>
    </citation>
    <scope>NUCLEOTIDE SEQUENCE</scope>
    <source>
        <strain evidence="10">IHI 201604</strain>
    </source>
</reference>
<evidence type="ECO:0000256" key="6">
    <source>
        <dbReference type="ARBA" id="ARBA00023242"/>
    </source>
</evidence>
<organism evidence="10 11">
    <name type="scientific">Cylindrodendrum hubeiense</name>
    <dbReference type="NCBI Taxonomy" id="595255"/>
    <lineage>
        <taxon>Eukaryota</taxon>
        <taxon>Fungi</taxon>
        <taxon>Dikarya</taxon>
        <taxon>Ascomycota</taxon>
        <taxon>Pezizomycotina</taxon>
        <taxon>Sordariomycetes</taxon>
        <taxon>Hypocreomycetidae</taxon>
        <taxon>Hypocreales</taxon>
        <taxon>Nectriaceae</taxon>
        <taxon>Cylindrodendrum</taxon>
    </lineage>
</organism>
<keyword evidence="6" id="KW-0539">Nucleus</keyword>
<keyword evidence="5" id="KW-0862">Zinc</keyword>
<comment type="caution">
    <text evidence="10">The sequence shown here is derived from an EMBL/GenBank/DDBJ whole genome shotgun (WGS) entry which is preliminary data.</text>
</comment>
<dbReference type="Gene3D" id="3.30.160.60">
    <property type="entry name" value="Classic Zinc Finger"/>
    <property type="match status" value="2"/>
</dbReference>